<keyword evidence="2" id="KW-1133">Transmembrane helix</keyword>
<dbReference type="RefSeq" id="WP_275227786.1">
    <property type="nucleotide sequence ID" value="NZ_JARESE010000020.1"/>
</dbReference>
<keyword evidence="4" id="KW-1185">Reference proteome</keyword>
<name>A0ABT5WQY6_9SPHN</name>
<feature type="transmembrane region" description="Helical" evidence="2">
    <location>
        <begin position="20"/>
        <end position="40"/>
    </location>
</feature>
<feature type="region of interest" description="Disordered" evidence="1">
    <location>
        <begin position="356"/>
        <end position="375"/>
    </location>
</feature>
<sequence>MAEQNRRKSAAKQPISRHPLFPVIVALWFGALFGLGSMMIRPVAIERIVLTLGIDRVIPMAAPPLGGTFRILMAVAMAGLGALIGAVLARRIARPAAQPHERRRSAAPAREVPDDLSSRLAPAPEAEPAVHGRRRALAIDDKAGLLDDLDDRAPLPGSPQILHVAEFDLDGFEQAPTPAVVADDAAAVAADPFDTGNPFAEPPESVEVDDASGEAVWAEPGEPVPFGVARRFEPRPEDAQVFLPLDDDELRDEATDGALSPPFASPRAAGPVTGEGDAAPAAAIADDTGESTAPLNNRLFAAYSREIAARSSAPAPGFTLLPRLGESGWEEDEDDASGLAVAGPAAPLFPATAATHEARPAAVGEGRETPPRERTAAERIAGVDLSELSHVELLERLALSLERRRARMCELAEARAAQAAAVEAVTVDALVDGPVAVGDAADGIGEPDAIVAEPVAAQAPAPEDIAPEDHDDIVASPVPAALRPVALDPIDDEADALPGFVPPRHIALPSALANGLDEDSLEDENRVLEEGYSSLLDLSRGSASRQQFVPGADPAGEDDAQPAASSAEDAAHPAPFARPDAAPQANDRPVDAPETAGQPVSPGDARETERALRAALATLQRMSGAA</sequence>
<accession>A0ABT5WQY6</accession>
<reference evidence="3 4" key="1">
    <citation type="submission" date="2023-03" db="EMBL/GenBank/DDBJ databases">
        <title>NovoSphingobium album sp. nov. isolated from polycyclic aromatic hydrocarbons- and heavy-metal polluted soil.</title>
        <authorList>
            <person name="Liu Z."/>
            <person name="Wang K."/>
        </authorList>
    </citation>
    <scope>NUCLEOTIDE SEQUENCE [LARGE SCALE GENOMIC DNA]</scope>
    <source>
        <strain evidence="3 4">H3SJ31-1</strain>
    </source>
</reference>
<evidence type="ECO:0000313" key="4">
    <source>
        <dbReference type="Proteomes" id="UP001216253"/>
    </source>
</evidence>
<feature type="transmembrane region" description="Helical" evidence="2">
    <location>
        <begin position="69"/>
        <end position="89"/>
    </location>
</feature>
<evidence type="ECO:0000313" key="3">
    <source>
        <dbReference type="EMBL" id="MDE8651687.1"/>
    </source>
</evidence>
<keyword evidence="2" id="KW-0812">Transmembrane</keyword>
<feature type="region of interest" description="Disordered" evidence="1">
    <location>
        <begin position="539"/>
        <end position="611"/>
    </location>
</feature>
<keyword evidence="2" id="KW-0472">Membrane</keyword>
<evidence type="ECO:0000256" key="1">
    <source>
        <dbReference type="SAM" id="MobiDB-lite"/>
    </source>
</evidence>
<proteinExistence type="predicted"/>
<organism evidence="3 4">
    <name type="scientific">Novosphingobium album</name>
    <name type="common">ex Liu et al. 2023</name>
    <dbReference type="NCBI Taxonomy" id="3031130"/>
    <lineage>
        <taxon>Bacteria</taxon>
        <taxon>Pseudomonadati</taxon>
        <taxon>Pseudomonadota</taxon>
        <taxon>Alphaproteobacteria</taxon>
        <taxon>Sphingomonadales</taxon>
        <taxon>Sphingomonadaceae</taxon>
        <taxon>Novosphingobium</taxon>
    </lineage>
</organism>
<feature type="region of interest" description="Disordered" evidence="1">
    <location>
        <begin position="252"/>
        <end position="275"/>
    </location>
</feature>
<protein>
    <submittedName>
        <fullName evidence="3">Uncharacterized protein</fullName>
    </submittedName>
</protein>
<feature type="region of interest" description="Disordered" evidence="1">
    <location>
        <begin position="97"/>
        <end position="134"/>
    </location>
</feature>
<comment type="caution">
    <text evidence="3">The sequence shown here is derived from an EMBL/GenBank/DDBJ whole genome shotgun (WGS) entry which is preliminary data.</text>
</comment>
<gene>
    <name evidence="3" type="ORF">PYV00_08130</name>
</gene>
<feature type="compositionally biased region" description="Basic and acidic residues" evidence="1">
    <location>
        <begin position="365"/>
        <end position="375"/>
    </location>
</feature>
<feature type="compositionally biased region" description="Low complexity" evidence="1">
    <location>
        <begin position="561"/>
        <end position="575"/>
    </location>
</feature>
<evidence type="ECO:0000256" key="2">
    <source>
        <dbReference type="SAM" id="Phobius"/>
    </source>
</evidence>
<dbReference type="Proteomes" id="UP001216253">
    <property type="component" value="Unassembled WGS sequence"/>
</dbReference>
<dbReference type="EMBL" id="JARESE010000020">
    <property type="protein sequence ID" value="MDE8651687.1"/>
    <property type="molecule type" value="Genomic_DNA"/>
</dbReference>